<organism evidence="1 2">
    <name type="scientific">Cyanidioschyzon merolae (strain NIES-3377 / 10D)</name>
    <name type="common">Unicellular red alga</name>
    <dbReference type="NCBI Taxonomy" id="280699"/>
    <lineage>
        <taxon>Eukaryota</taxon>
        <taxon>Rhodophyta</taxon>
        <taxon>Bangiophyceae</taxon>
        <taxon>Cyanidiales</taxon>
        <taxon>Cyanidiaceae</taxon>
        <taxon>Cyanidioschyzon</taxon>
    </lineage>
</organism>
<proteinExistence type="predicted"/>
<dbReference type="Proteomes" id="UP000007014">
    <property type="component" value="Chromosome 6"/>
</dbReference>
<name>M1VFT8_CYAM1</name>
<evidence type="ECO:0000313" key="2">
    <source>
        <dbReference type="Proteomes" id="UP000007014"/>
    </source>
</evidence>
<dbReference type="OrthoDB" id="342190at2759"/>
<dbReference type="AlphaFoldDB" id="M1VFT8"/>
<evidence type="ECO:0000313" key="1">
    <source>
        <dbReference type="EMBL" id="BAM79443.1"/>
    </source>
</evidence>
<reference evidence="1 2" key="1">
    <citation type="journal article" date="2004" name="Nature">
        <title>Genome sequence of the ultrasmall unicellular red alga Cyanidioschyzon merolae 10D.</title>
        <authorList>
            <person name="Matsuzaki M."/>
            <person name="Misumi O."/>
            <person name="Shin-i T."/>
            <person name="Maruyama S."/>
            <person name="Takahara M."/>
            <person name="Miyagishima S."/>
            <person name="Mori T."/>
            <person name="Nishida K."/>
            <person name="Yagisawa F."/>
            <person name="Nishida K."/>
            <person name="Yoshida Y."/>
            <person name="Nishimura Y."/>
            <person name="Nakao S."/>
            <person name="Kobayashi T."/>
            <person name="Momoyama Y."/>
            <person name="Higashiyama T."/>
            <person name="Minoda A."/>
            <person name="Sano M."/>
            <person name="Nomoto H."/>
            <person name="Oishi K."/>
            <person name="Hayashi H."/>
            <person name="Ohta F."/>
            <person name="Nishizaka S."/>
            <person name="Haga S."/>
            <person name="Miura S."/>
            <person name="Morishita T."/>
            <person name="Kabeya Y."/>
            <person name="Terasawa K."/>
            <person name="Suzuki Y."/>
            <person name="Ishii Y."/>
            <person name="Asakawa S."/>
            <person name="Takano H."/>
            <person name="Ohta N."/>
            <person name="Kuroiwa H."/>
            <person name="Tanaka K."/>
            <person name="Shimizu N."/>
            <person name="Sugano S."/>
            <person name="Sato N."/>
            <person name="Nozaki H."/>
            <person name="Ogasawara N."/>
            <person name="Kohara Y."/>
            <person name="Kuroiwa T."/>
        </authorList>
    </citation>
    <scope>NUCLEOTIDE SEQUENCE [LARGE SCALE GENOMIC DNA]</scope>
    <source>
        <strain evidence="1 2">10D</strain>
    </source>
</reference>
<accession>M1VFT8</accession>
<gene>
    <name evidence="1" type="ORF">CYME_CMF193C</name>
</gene>
<dbReference type="GeneID" id="16993069"/>
<sequence>MLGNSDTLEPALILTFERFVAEVDLLVKSEATVRVVARLGQVLAELGLLVLEYRRKRVLAYFKGQLPSDVYIGSLVEITGRVYTVSRRRPGAEHQPNGATFRGARVPVWVFDERFVGLGAGPTGTWLSDGDATDRKGDAPTSKVIVDVLTLRTMAEGFDIMAWEEVLREREFYLREYFACLAAAETLTDQTGKAPPVQQLYEGAVAVEAALRTGPAKAADGTEEVACKSLSPTAKN</sequence>
<dbReference type="KEGG" id="cme:CYME_CMF193C"/>
<keyword evidence="2" id="KW-1185">Reference proteome</keyword>
<protein>
    <submittedName>
        <fullName evidence="1">Uncharacterized protein</fullName>
    </submittedName>
</protein>
<dbReference type="RefSeq" id="XP_005535729.1">
    <property type="nucleotide sequence ID" value="XM_005535672.1"/>
</dbReference>
<reference evidence="1 2" key="2">
    <citation type="journal article" date="2007" name="BMC Biol.">
        <title>A 100%-complete sequence reveals unusually simple genomic features in the hot-spring red alga Cyanidioschyzon merolae.</title>
        <authorList>
            <person name="Nozaki H."/>
            <person name="Takano H."/>
            <person name="Misumi O."/>
            <person name="Terasawa K."/>
            <person name="Matsuzaki M."/>
            <person name="Maruyama S."/>
            <person name="Nishida K."/>
            <person name="Yagisawa F."/>
            <person name="Yoshida Y."/>
            <person name="Fujiwara T."/>
            <person name="Takio S."/>
            <person name="Tamura K."/>
            <person name="Chung S.J."/>
            <person name="Nakamura S."/>
            <person name="Kuroiwa H."/>
            <person name="Tanaka K."/>
            <person name="Sato N."/>
            <person name="Kuroiwa T."/>
        </authorList>
    </citation>
    <scope>NUCLEOTIDE SEQUENCE [LARGE SCALE GENOMIC DNA]</scope>
    <source>
        <strain evidence="1 2">10D</strain>
    </source>
</reference>
<dbReference type="EMBL" id="AP006488">
    <property type="protein sequence ID" value="BAM79443.1"/>
    <property type="molecule type" value="Genomic_DNA"/>
</dbReference>